<gene>
    <name evidence="2" type="ORF">SAMN04489726_5714</name>
</gene>
<keyword evidence="1" id="KW-0472">Membrane</keyword>
<feature type="transmembrane region" description="Helical" evidence="1">
    <location>
        <begin position="645"/>
        <end position="665"/>
    </location>
</feature>
<feature type="transmembrane region" description="Helical" evidence="1">
    <location>
        <begin position="711"/>
        <end position="735"/>
    </location>
</feature>
<dbReference type="RefSeq" id="WP_030427835.1">
    <property type="nucleotide sequence ID" value="NZ_JOEF01000003.1"/>
</dbReference>
<evidence type="ECO:0000313" key="2">
    <source>
        <dbReference type="EMBL" id="SDN24948.1"/>
    </source>
</evidence>
<evidence type="ECO:0000256" key="1">
    <source>
        <dbReference type="SAM" id="Phobius"/>
    </source>
</evidence>
<sequence length="738" mass="78649">MGEYVKPSDLTEAEREVCRAFGTGDRLTLPLPGKTDRQVRAAVLVALLTDLYRVKITGIPALRLAGARVTGELNLESVKVSHLVELADCVFTNQVDVRMAQLAGLRLPGSRMPGLKGKNLRVDSDLVLEAGFTCDGCLDLTDGAVQGTLRLAGAVLRSPQGHALLGARLNISGSLQATAMRATGEVRLRGANVGGSIHLGGAYLSNPEGDALEASGVVVAGNLFCDSDGGRFTTEGRVVLAGARVGGDAVFSGARLRIPQALDHQVLVMPRGMADTTASLVADRIQVDGNVEMDSGFTASGSVRLPNATLGGYLRLSGSCLGEEESVVGLADQGIKPVQRVPLAFIADGIEVGGDLEARGVGGENESGAGQRNGAMCAYGQVRLVDAKVRGSASLSGVHLHGPGIDSLFADRLDIGGTLFLRHIRATGSIRLQNAHIGSTLDCTGAHLTKPRLRPDGSLKPSLDARVAMVGKDLLCTHGFLASGGVRLRLVEVNKMASFTGSVLGSKEARIALNAYGLSAQQLVVRFAEPPAGKVVLTRATAVSVTDGEFLWASSGGVELEDFRFEAITATPEVSVRTRLRWLRRVIPDFAPGPYDLFATFYRRSGHEERAVRVLLEKQRRRHWELGLAGKFWGLLQECTVGYGYRPWLAMIWIAVFWLGGGLWFDDHRMSRLDDGQNPEWNPWLVSADLLLPIINLGQDNMWAFTGTSQWVSGGLVALGWVLASTVAAGATRVLKRS</sequence>
<dbReference type="Proteomes" id="UP000183376">
    <property type="component" value="Chromosome I"/>
</dbReference>
<proteinExistence type="predicted"/>
<evidence type="ECO:0000313" key="3">
    <source>
        <dbReference type="Proteomes" id="UP000183376"/>
    </source>
</evidence>
<keyword evidence="1" id="KW-1133">Transmembrane helix</keyword>
<accession>A0A1G9ZUJ7</accession>
<reference evidence="2 3" key="1">
    <citation type="submission" date="2016-10" db="EMBL/GenBank/DDBJ databases">
        <authorList>
            <person name="de Groot N.N."/>
        </authorList>
    </citation>
    <scope>NUCLEOTIDE SEQUENCE [LARGE SCALE GENOMIC DNA]</scope>
    <source>
        <strain evidence="2 3">DSM 44149</strain>
    </source>
</reference>
<dbReference type="OrthoDB" id="5194370at2"/>
<keyword evidence="1" id="KW-0812">Transmembrane</keyword>
<keyword evidence="3" id="KW-1185">Reference proteome</keyword>
<dbReference type="AlphaFoldDB" id="A0A1G9ZUJ7"/>
<dbReference type="EMBL" id="LT629701">
    <property type="protein sequence ID" value="SDN24948.1"/>
    <property type="molecule type" value="Genomic_DNA"/>
</dbReference>
<dbReference type="eggNOG" id="COG3210">
    <property type="taxonomic scope" value="Bacteria"/>
</dbReference>
<protein>
    <recommendedName>
        <fullName evidence="4">Membrane-associated oxidoreductase</fullName>
    </recommendedName>
</protein>
<name>A0A1G9ZUJ7_ALLAB</name>
<evidence type="ECO:0008006" key="4">
    <source>
        <dbReference type="Google" id="ProtNLM"/>
    </source>
</evidence>
<organism evidence="2 3">
    <name type="scientific">Allokutzneria albata</name>
    <name type="common">Kibdelosporangium albatum</name>
    <dbReference type="NCBI Taxonomy" id="211114"/>
    <lineage>
        <taxon>Bacteria</taxon>
        <taxon>Bacillati</taxon>
        <taxon>Actinomycetota</taxon>
        <taxon>Actinomycetes</taxon>
        <taxon>Pseudonocardiales</taxon>
        <taxon>Pseudonocardiaceae</taxon>
        <taxon>Allokutzneria</taxon>
    </lineage>
</organism>
<dbReference type="STRING" id="211114.SAMN04489726_5714"/>